<evidence type="ECO:0000313" key="2">
    <source>
        <dbReference type="EMBL" id="KAF1086305.1"/>
    </source>
</evidence>
<proteinExistence type="predicted"/>
<dbReference type="InterPro" id="IPR007936">
    <property type="entry name" value="VapE-like_dom"/>
</dbReference>
<protein>
    <submittedName>
        <fullName evidence="2">Virulence-associated protein E</fullName>
    </submittedName>
</protein>
<evidence type="ECO:0000313" key="3">
    <source>
        <dbReference type="Proteomes" id="UP000798488"/>
    </source>
</evidence>
<dbReference type="RefSeq" id="WP_243152853.1">
    <property type="nucleotide sequence ID" value="NZ_LSRS01000001.1"/>
</dbReference>
<reference evidence="2" key="1">
    <citation type="submission" date="2016-02" db="EMBL/GenBank/DDBJ databases">
        <title>Draft Genome Sequence of Sporotomaculum syntrophicum Strain FB, a Syntrophic Benzoate Degrader.</title>
        <authorList>
            <person name="Nobu M.K."/>
            <person name="Narihiro T."/>
            <person name="Qiu Y.-L."/>
            <person name="Ohashi A."/>
            <person name="Liu W.-T."/>
            <person name="Yuji S."/>
        </authorList>
    </citation>
    <scope>NUCLEOTIDE SEQUENCE</scope>
    <source>
        <strain evidence="2">FB</strain>
    </source>
</reference>
<evidence type="ECO:0000259" key="1">
    <source>
        <dbReference type="Pfam" id="PF05272"/>
    </source>
</evidence>
<dbReference type="PANTHER" id="PTHR34985">
    <property type="entry name" value="SLR0554 PROTEIN"/>
    <property type="match status" value="1"/>
</dbReference>
<sequence length="829" mass="92963">MQFIISTGKSRKDKFWRRMTVSWDEFVQRLSRTVVTGETQAEYRQIKKNRQDDIKDVGGFVAGELKNGRRRKENVLSRSMLTLDMDYAGDAEAVAGNLELLYDYACCIYSTHKHTPEKPRLRLIIPLARPVSAEEYQAVSRKLAAGIGIELFDDTTYEPNRLMYWPSTSSDGEYFFRVIEGKFLNPDDILSLYENWRDSSTWPVSSRQQVVMQRLVQKQADPTGKGGLVGTFCRAYTVTEAIEKFLTGVYAPSLVPGRYDYIPADSTAGVVIYENKFAYSHHATDPVCGRLLNAFDLVRLHRFGELDKQAGQDENASYKAMLDFCVGDEAVKGQLAKEREDEVRKQFATPGRAGVAVACGGAAGSSFAAGGFGGDGCAGAGEPGNVANSGAGNGEADNSWQLSLELNRDGSVKNTPTNILTIMRNDPRLKAIAYNEMTYLIDVNGKLPWKQVKPGWGDADFAHLKMYFDGHYAIWSPNKVRDALLTAASERVFHPIRDYFNALPAWDGIERVDRLLIDYLGAEDNGYSRAVIRKTLCAAVARVFEPGIKFDYILVLNGPQGIGKSTFFAKLGGRWFSDSLTVADMRDKAGAEKLQGYWILELGELAGLRKMDVETVKSFITRTDDKFRQSYGINVENHPRQCVIVGSTNSTGGFLRDVTGNRRFWPVRVTGGVKKVWDMTDIDQIWAEALVKYRAGEKLLLTGANERLAAEEQREAMESDDREGLVEHYLETLLPEDWGKMDLYERRSFLAGASEFGGKAAGTVRRDRVCSLEIWCECFGNDRTGIKRVDSYEIESILMRIGGWKRYDGNKKGNMRFPIYNSQRAFIRA</sequence>
<keyword evidence="3" id="KW-1185">Reference proteome</keyword>
<dbReference type="Proteomes" id="UP000798488">
    <property type="component" value="Unassembled WGS sequence"/>
</dbReference>
<organism evidence="2 3">
    <name type="scientific">Sporotomaculum syntrophicum</name>
    <dbReference type="NCBI Taxonomy" id="182264"/>
    <lineage>
        <taxon>Bacteria</taxon>
        <taxon>Bacillati</taxon>
        <taxon>Bacillota</taxon>
        <taxon>Clostridia</taxon>
        <taxon>Eubacteriales</taxon>
        <taxon>Desulfallaceae</taxon>
        <taxon>Sporotomaculum</taxon>
    </lineage>
</organism>
<dbReference type="Pfam" id="PF05272">
    <property type="entry name" value="VapE-like_dom"/>
    <property type="match status" value="1"/>
</dbReference>
<name>A0A9D3AX56_9FIRM</name>
<dbReference type="PANTHER" id="PTHR34985:SF1">
    <property type="entry name" value="SLR0554 PROTEIN"/>
    <property type="match status" value="1"/>
</dbReference>
<comment type="caution">
    <text evidence="2">The sequence shown here is derived from an EMBL/GenBank/DDBJ whole genome shotgun (WGS) entry which is preliminary data.</text>
</comment>
<dbReference type="EMBL" id="LSRS01000001">
    <property type="protein sequence ID" value="KAF1086305.1"/>
    <property type="molecule type" value="Genomic_DNA"/>
</dbReference>
<accession>A0A9D3AX56</accession>
<gene>
    <name evidence="2" type="ORF">SPSYN_00022</name>
</gene>
<feature type="domain" description="Virulence-associated protein E-like" evidence="1">
    <location>
        <begin position="505"/>
        <end position="717"/>
    </location>
</feature>
<dbReference type="AlphaFoldDB" id="A0A9D3AX56"/>